<gene>
    <name evidence="2" type="ORF">K432DRAFT_386613</name>
</gene>
<protein>
    <submittedName>
        <fullName evidence="2">HET-domain-containing protein</fullName>
    </submittedName>
</protein>
<dbReference type="OrthoDB" id="5428863at2759"/>
<keyword evidence="3" id="KW-1185">Reference proteome</keyword>
<accession>A0A8E2E062</accession>
<dbReference type="PANTHER" id="PTHR33112:SF12">
    <property type="entry name" value="HETEROKARYON INCOMPATIBILITY DOMAIN-CONTAINING PROTEIN"/>
    <property type="match status" value="1"/>
</dbReference>
<dbReference type="EMBL" id="KV745418">
    <property type="protein sequence ID" value="OCK74773.1"/>
    <property type="molecule type" value="Genomic_DNA"/>
</dbReference>
<proteinExistence type="predicted"/>
<feature type="domain" description="Heterokaryon incompatibility" evidence="1">
    <location>
        <begin position="224"/>
        <end position="371"/>
    </location>
</feature>
<evidence type="ECO:0000259" key="1">
    <source>
        <dbReference type="Pfam" id="PF06985"/>
    </source>
</evidence>
<dbReference type="InterPro" id="IPR010730">
    <property type="entry name" value="HET"/>
</dbReference>
<reference evidence="2 3" key="1">
    <citation type="journal article" date="2016" name="Nat. Commun.">
        <title>Ectomycorrhizal ecology is imprinted in the genome of the dominant symbiotic fungus Cenococcum geophilum.</title>
        <authorList>
            <consortium name="DOE Joint Genome Institute"/>
            <person name="Peter M."/>
            <person name="Kohler A."/>
            <person name="Ohm R.A."/>
            <person name="Kuo A."/>
            <person name="Krutzmann J."/>
            <person name="Morin E."/>
            <person name="Arend M."/>
            <person name="Barry K.W."/>
            <person name="Binder M."/>
            <person name="Choi C."/>
            <person name="Clum A."/>
            <person name="Copeland A."/>
            <person name="Grisel N."/>
            <person name="Haridas S."/>
            <person name="Kipfer T."/>
            <person name="LaButti K."/>
            <person name="Lindquist E."/>
            <person name="Lipzen A."/>
            <person name="Maire R."/>
            <person name="Meier B."/>
            <person name="Mihaltcheva S."/>
            <person name="Molinier V."/>
            <person name="Murat C."/>
            <person name="Poggeler S."/>
            <person name="Quandt C.A."/>
            <person name="Sperisen C."/>
            <person name="Tritt A."/>
            <person name="Tisserant E."/>
            <person name="Crous P.W."/>
            <person name="Henrissat B."/>
            <person name="Nehls U."/>
            <person name="Egli S."/>
            <person name="Spatafora J.W."/>
            <person name="Grigoriev I.V."/>
            <person name="Martin F.M."/>
        </authorList>
    </citation>
    <scope>NUCLEOTIDE SEQUENCE [LARGE SCALE GENOMIC DNA]</scope>
    <source>
        <strain evidence="2 3">CBS 459.81</strain>
    </source>
</reference>
<organism evidence="2 3">
    <name type="scientific">Lepidopterella palustris CBS 459.81</name>
    <dbReference type="NCBI Taxonomy" id="1314670"/>
    <lineage>
        <taxon>Eukaryota</taxon>
        <taxon>Fungi</taxon>
        <taxon>Dikarya</taxon>
        <taxon>Ascomycota</taxon>
        <taxon>Pezizomycotina</taxon>
        <taxon>Dothideomycetes</taxon>
        <taxon>Pleosporomycetidae</taxon>
        <taxon>Mytilinidiales</taxon>
        <taxon>Argynnaceae</taxon>
        <taxon>Lepidopterella</taxon>
    </lineage>
</organism>
<name>A0A8E2E062_9PEZI</name>
<dbReference type="Pfam" id="PF06985">
    <property type="entry name" value="HET"/>
    <property type="match status" value="1"/>
</dbReference>
<dbReference type="PANTHER" id="PTHR33112">
    <property type="entry name" value="DOMAIN PROTEIN, PUTATIVE-RELATED"/>
    <property type="match status" value="1"/>
</dbReference>
<dbReference type="AlphaFoldDB" id="A0A8E2E062"/>
<evidence type="ECO:0000313" key="3">
    <source>
        <dbReference type="Proteomes" id="UP000250266"/>
    </source>
</evidence>
<dbReference type="Proteomes" id="UP000250266">
    <property type="component" value="Unassembled WGS sequence"/>
</dbReference>
<sequence length="707" mass="80619">MRSRFSGNGSSANAGNSEEIVPPTLLLCDDRCRPIVTALLGSSRGNLLPFVFKIARLTYPLHSYLPHQRDACIKWDEDTSRNQDCEFCHALLKIVLAFGPREHLPGSLIGVLPNLIDENQRWLPRLTISYSNGINRSLNLEPSAPRLFKLHRRQIHVKNAESRLINNRSVSKMLKSCRNLLKYCDSIHKNLNCHPVSVWNPGAMIRVIDVESASVTFAPPNCRYTALSYVWGGVDQPKLLDGMWRFFQTKGSLLTLPIPNTIKDAMTLTKGIGCRYLWVDSLCITQDDEQDRQVQIGMMHRIYSGAYLTIIAACGTDCNAGLSGIGMLLSDRTTLHIPGRNCSRHFVVTDAPSKEILDLTKWNTRAWTYQEQLFSQRTLIFTNWLVYFSCEGGACIVEPHMSSPVDCNHSTRSNQVMSLYATKIPIENRLEYIEGIQAGYICRSLTNPEDILSAFVGIQRYLTLTLKTDFICGLPREDFYLVIGWNSRGTRLTRPGFPTWSWTGWYHTSNSEFHLQLRMEGSRNVVYGPVIVFYHALRLLRPPEIFQISMASAPSPGCVIYNDHFTTSKSEVQQHWEERTSHSFDLTHNSLLLFCTSSAKLQLKRLRSANRTHWEWKTEFETFSVYTYEGTCLSEIWLPKSLAIVEGSFHEFIIIAVAGTIVEPVLFRPMMVKTEQGITYRVQICSYDVRADKWWLTCPERKIVIMG</sequence>
<evidence type="ECO:0000313" key="2">
    <source>
        <dbReference type="EMBL" id="OCK74773.1"/>
    </source>
</evidence>